<keyword evidence="1" id="KW-0812">Transmembrane</keyword>
<evidence type="ECO:0000313" key="2">
    <source>
        <dbReference type="EMBL" id="EDM13613.1"/>
    </source>
</evidence>
<sequence length="47" mass="5055">MEIRLSCVPNSWRSACLCLLNAEIKGIASVSVSVSLCVCLFGGVVYY</sequence>
<gene>
    <name evidence="2" type="ORF">rCG_21225</name>
</gene>
<feature type="transmembrane region" description="Helical" evidence="1">
    <location>
        <begin position="27"/>
        <end position="46"/>
    </location>
</feature>
<keyword evidence="1" id="KW-1133">Transmembrane helix</keyword>
<proteinExistence type="predicted"/>
<reference evidence="2 3" key="1">
    <citation type="submission" date="2005-07" db="EMBL/GenBank/DDBJ databases">
        <authorList>
            <person name="Mural R.J."/>
            <person name="Li P.W."/>
            <person name="Adams M.D."/>
            <person name="Amanatides P.G."/>
            <person name="Baden-Tillson H."/>
            <person name="Barnstead M."/>
            <person name="Chin S.H."/>
            <person name="Dew I."/>
            <person name="Evans C.A."/>
            <person name="Ferriera S."/>
            <person name="Flanigan M."/>
            <person name="Fosler C."/>
            <person name="Glodek A."/>
            <person name="Gu Z."/>
            <person name="Holt R.A."/>
            <person name="Jennings D."/>
            <person name="Kraft C.L."/>
            <person name="Lu F."/>
            <person name="Nguyen T."/>
            <person name="Nusskern D.R."/>
            <person name="Pfannkoch C.M."/>
            <person name="Sitter C."/>
            <person name="Sutton G.G."/>
            <person name="Venter J.C."/>
            <person name="Wang Z."/>
            <person name="Woodage T."/>
            <person name="Zheng X.H."/>
            <person name="Zhong F."/>
        </authorList>
    </citation>
    <scope>NUCLEOTIDE SEQUENCE [LARGE SCALE GENOMIC DNA]</scope>
    <source>
        <strain>BN</strain>
        <strain evidence="3">Sprague-Dawley</strain>
    </source>
</reference>
<name>A6J124_RAT</name>
<accession>A6J124</accession>
<dbReference type="Proteomes" id="UP000234681">
    <property type="component" value="Chromosome 12"/>
</dbReference>
<evidence type="ECO:0000313" key="3">
    <source>
        <dbReference type="Proteomes" id="UP000234681"/>
    </source>
</evidence>
<dbReference type="EMBL" id="CH473973">
    <property type="protein sequence ID" value="EDM13613.1"/>
    <property type="molecule type" value="Genomic_DNA"/>
</dbReference>
<protein>
    <submittedName>
        <fullName evidence="2">RCG21225</fullName>
    </submittedName>
</protein>
<keyword evidence="1" id="KW-0472">Membrane</keyword>
<evidence type="ECO:0000256" key="1">
    <source>
        <dbReference type="SAM" id="Phobius"/>
    </source>
</evidence>
<dbReference type="AlphaFoldDB" id="A6J124"/>
<organism evidence="2 3">
    <name type="scientific">Rattus norvegicus</name>
    <name type="common">Rat</name>
    <dbReference type="NCBI Taxonomy" id="10116"/>
    <lineage>
        <taxon>Eukaryota</taxon>
        <taxon>Metazoa</taxon>
        <taxon>Chordata</taxon>
        <taxon>Craniata</taxon>
        <taxon>Vertebrata</taxon>
        <taxon>Euteleostomi</taxon>
        <taxon>Mammalia</taxon>
        <taxon>Eutheria</taxon>
        <taxon>Euarchontoglires</taxon>
        <taxon>Glires</taxon>
        <taxon>Rodentia</taxon>
        <taxon>Myomorpha</taxon>
        <taxon>Muroidea</taxon>
        <taxon>Muridae</taxon>
        <taxon>Murinae</taxon>
        <taxon>Rattus</taxon>
    </lineage>
</organism>